<sequence length="455" mass="52300">MLNAKKLQMERKALFEDLFEGRIPKRVPIMTNLPIEFCIQYAGLPLAETQWTLENIELALDKACEMTSADCYPGTFTRYPTHLQILGSKGLVMGSNGFIQHPEIEGMTVSDYDDFIKNPYNCIMEKILPKLYSALDTDPVTRSMVFAKAFKAFYDYIEAYGRIDQKLIEKYGFHTLPRGSFSGATTPFDFIADFMRGFKEISMDVRRCPEKVAEACEAALPLQIKKGLPPAPSKFGHTFIALHMGPYLRTKDFENLYWPTFYKMVHALAEAGQPCLIFCEHDWMRYLDHLYELPENTRLYFEFGDPKLVKEKLGKKHIISGFYPLTYLKTATKQQCIDKAKELIDILAPGGKYYFTFDKSPVSLDSINVENYAAVLKYVAENTNYHNAGEAAASEKKIEVKPVSKDIPVFQSKYYTPWEAYKEKHPEMDAKLEPVMAPKIQSYEEMMFRMMAMLL</sequence>
<keyword evidence="2" id="KW-1185">Reference proteome</keyword>
<dbReference type="SUPFAM" id="SSF51726">
    <property type="entry name" value="UROD/MetE-like"/>
    <property type="match status" value="1"/>
</dbReference>
<dbReference type="AlphaFoldDB" id="A0A0D8IBC0"/>
<dbReference type="KEGG" id="cace:CACET_c33950"/>
<dbReference type="Proteomes" id="UP000035704">
    <property type="component" value="Chromosome"/>
</dbReference>
<evidence type="ECO:0000313" key="1">
    <source>
        <dbReference type="EMBL" id="AKL96838.1"/>
    </source>
</evidence>
<reference evidence="1 2" key="1">
    <citation type="submission" date="2014-10" db="EMBL/GenBank/DDBJ databases">
        <title>Genome sequence of Clostridium aceticum DSM 1496.</title>
        <authorList>
            <person name="Poehlein A."/>
            <person name="Schiel-Bengelsdorf B."/>
            <person name="Gottschalk G."/>
            <person name="Duerre P."/>
            <person name="Daniel R."/>
        </authorList>
    </citation>
    <scope>NUCLEOTIDE SEQUENCE [LARGE SCALE GENOMIC DNA]</scope>
    <source>
        <strain evidence="1 2">DSM 1496</strain>
    </source>
</reference>
<dbReference type="STRING" id="84022.CACET_c33950"/>
<dbReference type="PATRIC" id="fig|84022.5.peg.3586"/>
<accession>A0A0D8IBC0</accession>
<gene>
    <name evidence="1" type="ORF">CACET_c33950</name>
</gene>
<dbReference type="RefSeq" id="WP_044824261.1">
    <property type="nucleotide sequence ID" value="NZ_CP009687.1"/>
</dbReference>
<dbReference type="Gene3D" id="3.20.20.210">
    <property type="match status" value="1"/>
</dbReference>
<dbReference type="InterPro" id="IPR038071">
    <property type="entry name" value="UROD/MetE-like_sf"/>
</dbReference>
<proteinExistence type="predicted"/>
<dbReference type="OrthoDB" id="1949511at2"/>
<name>A0A0D8IBC0_9CLOT</name>
<protein>
    <submittedName>
        <fullName evidence="1">Uncharacterized protein</fullName>
    </submittedName>
</protein>
<evidence type="ECO:0000313" key="2">
    <source>
        <dbReference type="Proteomes" id="UP000035704"/>
    </source>
</evidence>
<dbReference type="EMBL" id="CP009687">
    <property type="protein sequence ID" value="AKL96838.1"/>
    <property type="molecule type" value="Genomic_DNA"/>
</dbReference>
<organism evidence="1 2">
    <name type="scientific">Clostridium aceticum</name>
    <dbReference type="NCBI Taxonomy" id="84022"/>
    <lineage>
        <taxon>Bacteria</taxon>
        <taxon>Bacillati</taxon>
        <taxon>Bacillota</taxon>
        <taxon>Clostridia</taxon>
        <taxon>Eubacteriales</taxon>
        <taxon>Clostridiaceae</taxon>
        <taxon>Clostridium</taxon>
    </lineage>
</organism>